<sequence length="202" mass="22544">MIQGNNRKRPHHPTSSHINFSYKFDVAPKVVAWIDGLEMTSGKDWRMKVYATEIDLTGFTIHIDTWNDTVLYVGNASWAAWPASTPNVVTGAMKPEHVHDMEGTGYAIGDSVHVERPEIVKTERIPALLTGFGSFDLAHSDWMRLSEADGAKTTADDMDRQICPVSRRVGGLYCCLCVTVWGPVLMLMLTLPSRECSEERFG</sequence>
<dbReference type="GO" id="GO:0030246">
    <property type="term" value="F:carbohydrate binding"/>
    <property type="evidence" value="ECO:0007669"/>
    <property type="project" value="InterPro"/>
</dbReference>
<evidence type="ECO:0000256" key="1">
    <source>
        <dbReference type="SAM" id="Phobius"/>
    </source>
</evidence>
<proteinExistence type="predicted"/>
<dbReference type="RefSeq" id="XP_007746115.1">
    <property type="nucleotide sequence ID" value="XM_007747925.1"/>
</dbReference>
<evidence type="ECO:0000313" key="3">
    <source>
        <dbReference type="EMBL" id="EXJ69300.1"/>
    </source>
</evidence>
<feature type="domain" description="H-type lectin" evidence="2">
    <location>
        <begin position="16"/>
        <end position="81"/>
    </location>
</feature>
<reference evidence="3 4" key="1">
    <citation type="submission" date="2013-03" db="EMBL/GenBank/DDBJ databases">
        <title>The Genome Sequence of Cladophialophora psammophila CBS 110553.</title>
        <authorList>
            <consortium name="The Broad Institute Genomics Platform"/>
            <person name="Cuomo C."/>
            <person name="de Hoog S."/>
            <person name="Gorbushina A."/>
            <person name="Walker B."/>
            <person name="Young S.K."/>
            <person name="Zeng Q."/>
            <person name="Gargeya S."/>
            <person name="Fitzgerald M."/>
            <person name="Haas B."/>
            <person name="Abouelleil A."/>
            <person name="Allen A.W."/>
            <person name="Alvarado L."/>
            <person name="Arachchi H.M."/>
            <person name="Berlin A.M."/>
            <person name="Chapman S.B."/>
            <person name="Gainer-Dewar J."/>
            <person name="Goldberg J."/>
            <person name="Griggs A."/>
            <person name="Gujja S."/>
            <person name="Hansen M."/>
            <person name="Howarth C."/>
            <person name="Imamovic A."/>
            <person name="Ireland A."/>
            <person name="Larimer J."/>
            <person name="McCowan C."/>
            <person name="Murphy C."/>
            <person name="Pearson M."/>
            <person name="Poon T.W."/>
            <person name="Priest M."/>
            <person name="Roberts A."/>
            <person name="Saif S."/>
            <person name="Shea T."/>
            <person name="Sisk P."/>
            <person name="Sykes S."/>
            <person name="Wortman J."/>
            <person name="Nusbaum C."/>
            <person name="Birren B."/>
        </authorList>
    </citation>
    <scope>NUCLEOTIDE SEQUENCE [LARGE SCALE GENOMIC DNA]</scope>
    <source>
        <strain evidence="3 4">CBS 110553</strain>
    </source>
</reference>
<organism evidence="3 4">
    <name type="scientific">Cladophialophora psammophila CBS 110553</name>
    <dbReference type="NCBI Taxonomy" id="1182543"/>
    <lineage>
        <taxon>Eukaryota</taxon>
        <taxon>Fungi</taxon>
        <taxon>Dikarya</taxon>
        <taxon>Ascomycota</taxon>
        <taxon>Pezizomycotina</taxon>
        <taxon>Eurotiomycetes</taxon>
        <taxon>Chaetothyriomycetidae</taxon>
        <taxon>Chaetothyriales</taxon>
        <taxon>Herpotrichiellaceae</taxon>
        <taxon>Cladophialophora</taxon>
    </lineage>
</organism>
<dbReference type="AlphaFoldDB" id="W9WW61"/>
<gene>
    <name evidence="3" type="ORF">A1O5_07336</name>
</gene>
<dbReference type="STRING" id="1182543.W9WW61"/>
<dbReference type="InterPro" id="IPR037221">
    <property type="entry name" value="H-type_lectin_dom_sf"/>
</dbReference>
<dbReference type="EMBL" id="AMGX01000011">
    <property type="protein sequence ID" value="EXJ69300.1"/>
    <property type="molecule type" value="Genomic_DNA"/>
</dbReference>
<comment type="caution">
    <text evidence="3">The sequence shown here is derived from an EMBL/GenBank/DDBJ whole genome shotgun (WGS) entry which is preliminary data.</text>
</comment>
<keyword evidence="1" id="KW-1133">Transmembrane helix</keyword>
<protein>
    <recommendedName>
        <fullName evidence="2">H-type lectin domain-containing protein</fullName>
    </recommendedName>
</protein>
<keyword evidence="1" id="KW-0472">Membrane</keyword>
<dbReference type="Pfam" id="PF09458">
    <property type="entry name" value="H_lectin"/>
    <property type="match status" value="1"/>
</dbReference>
<name>W9WW61_9EURO</name>
<evidence type="ECO:0000259" key="2">
    <source>
        <dbReference type="Pfam" id="PF09458"/>
    </source>
</evidence>
<dbReference type="OrthoDB" id="291007at2759"/>
<keyword evidence="1" id="KW-0812">Transmembrane</keyword>
<dbReference type="Gene3D" id="2.60.40.2080">
    <property type="match status" value="1"/>
</dbReference>
<dbReference type="SUPFAM" id="SSF141086">
    <property type="entry name" value="Agglutinin HPA-like"/>
    <property type="match status" value="1"/>
</dbReference>
<feature type="transmembrane region" description="Helical" evidence="1">
    <location>
        <begin position="170"/>
        <end position="191"/>
    </location>
</feature>
<dbReference type="InterPro" id="IPR019019">
    <property type="entry name" value="H-type_lectin_domain"/>
</dbReference>
<evidence type="ECO:0000313" key="4">
    <source>
        <dbReference type="Proteomes" id="UP000019471"/>
    </source>
</evidence>
<dbReference type="GO" id="GO:0007155">
    <property type="term" value="P:cell adhesion"/>
    <property type="evidence" value="ECO:0007669"/>
    <property type="project" value="InterPro"/>
</dbReference>
<dbReference type="Proteomes" id="UP000019471">
    <property type="component" value="Unassembled WGS sequence"/>
</dbReference>
<keyword evidence="4" id="KW-1185">Reference proteome</keyword>
<dbReference type="HOGENOM" id="CLU_1354483_0_0_1"/>
<dbReference type="GeneID" id="19192042"/>
<accession>W9WW61</accession>